<dbReference type="InterPro" id="IPR005914">
    <property type="entry name" value="Acac_CoA_synth"/>
</dbReference>
<protein>
    <recommendedName>
        <fullName evidence="6">Acetoacetyl-CoA synthetase</fullName>
    </recommendedName>
</protein>
<dbReference type="SUPFAM" id="SSF56801">
    <property type="entry name" value="Acetyl-CoA synthetase-like"/>
    <property type="match status" value="1"/>
</dbReference>
<name>A0AA39WI59_9PEZI</name>
<dbReference type="AlphaFoldDB" id="A0AA39WI59"/>
<dbReference type="InterPro" id="IPR042099">
    <property type="entry name" value="ANL_N_sf"/>
</dbReference>
<evidence type="ECO:0000313" key="4">
    <source>
        <dbReference type="EMBL" id="KAK0615853.1"/>
    </source>
</evidence>
<evidence type="ECO:0008006" key="6">
    <source>
        <dbReference type="Google" id="ProtNLM"/>
    </source>
</evidence>
<dbReference type="InterPro" id="IPR020845">
    <property type="entry name" value="AMP-binding_CS"/>
</dbReference>
<dbReference type="Proteomes" id="UP001174934">
    <property type="component" value="Unassembled WGS sequence"/>
</dbReference>
<dbReference type="GO" id="GO:0030729">
    <property type="term" value="F:acetoacetate-CoA ligase activity"/>
    <property type="evidence" value="ECO:0007669"/>
    <property type="project" value="InterPro"/>
</dbReference>
<keyword evidence="5" id="KW-1185">Reference proteome</keyword>
<dbReference type="InterPro" id="IPR000873">
    <property type="entry name" value="AMP-dep_synth/lig_dom"/>
</dbReference>
<dbReference type="InterPro" id="IPR045851">
    <property type="entry name" value="AMP-bd_C_sf"/>
</dbReference>
<dbReference type="Gene3D" id="3.40.50.12780">
    <property type="entry name" value="N-terminal domain of ligase-like"/>
    <property type="match status" value="1"/>
</dbReference>
<feature type="domain" description="AMP-dependent synthetase/ligase" evidence="2">
    <location>
        <begin position="115"/>
        <end position="497"/>
    </location>
</feature>
<dbReference type="EMBL" id="JAULSR010000006">
    <property type="protein sequence ID" value="KAK0615853.1"/>
    <property type="molecule type" value="Genomic_DNA"/>
</dbReference>
<reference evidence="4" key="1">
    <citation type="submission" date="2023-06" db="EMBL/GenBank/DDBJ databases">
        <title>Genome-scale phylogeny and comparative genomics of the fungal order Sordariales.</title>
        <authorList>
            <consortium name="Lawrence Berkeley National Laboratory"/>
            <person name="Hensen N."/>
            <person name="Bonometti L."/>
            <person name="Westerberg I."/>
            <person name="Brannstrom I.O."/>
            <person name="Guillou S."/>
            <person name="Cros-Aarteil S."/>
            <person name="Calhoun S."/>
            <person name="Haridas S."/>
            <person name="Kuo A."/>
            <person name="Mondo S."/>
            <person name="Pangilinan J."/>
            <person name="Riley R."/>
            <person name="LaButti K."/>
            <person name="Andreopoulos B."/>
            <person name="Lipzen A."/>
            <person name="Chen C."/>
            <person name="Yanf M."/>
            <person name="Daum C."/>
            <person name="Ng V."/>
            <person name="Clum A."/>
            <person name="Steindorff A."/>
            <person name="Ohm R."/>
            <person name="Martin F."/>
            <person name="Silar P."/>
            <person name="Natvig D."/>
            <person name="Lalanne C."/>
            <person name="Gautier V."/>
            <person name="Ament-velasquez S.L."/>
            <person name="Kruys A."/>
            <person name="Hutchinson M.I."/>
            <person name="Powell A.J."/>
            <person name="Barry K."/>
            <person name="Miller A.N."/>
            <person name="Grigoriev I.V."/>
            <person name="Debuchy R."/>
            <person name="Gladieux P."/>
            <person name="Thoren M.H."/>
            <person name="Johannesson H."/>
        </authorList>
    </citation>
    <scope>NUCLEOTIDE SEQUENCE</scope>
    <source>
        <strain evidence="4">SMH3391-2</strain>
    </source>
</reference>
<dbReference type="Gene3D" id="3.30.300.30">
    <property type="match status" value="1"/>
</dbReference>
<dbReference type="InterPro" id="IPR032387">
    <property type="entry name" value="ACAS_N"/>
</dbReference>
<dbReference type="Pfam" id="PF16177">
    <property type="entry name" value="ACAS_N"/>
    <property type="match status" value="1"/>
</dbReference>
<evidence type="ECO:0000259" key="3">
    <source>
        <dbReference type="Pfam" id="PF16177"/>
    </source>
</evidence>
<dbReference type="Pfam" id="PF00501">
    <property type="entry name" value="AMP-binding"/>
    <property type="match status" value="1"/>
</dbReference>
<dbReference type="PANTHER" id="PTHR42921:SF4">
    <property type="entry name" value="ACETOACETYL-COA SYNTHASE (AFU_ORTHOLOGUE AFUA_8G04770)"/>
    <property type="match status" value="1"/>
</dbReference>
<comment type="caution">
    <text evidence="4">The sequence shown here is derived from an EMBL/GenBank/DDBJ whole genome shotgun (WGS) entry which is preliminary data.</text>
</comment>
<proteinExistence type="inferred from homology"/>
<sequence>MNGSPSFWSSTTSRLTYCVDYWVGQQKDKTFRELHSYSLTHRSRFWADVFEAANFIYEGSYTSVIDESLPVDAVPRWFEGVKLNYAENMLYTAAAGHHDQRSTKDKEDAKIAITEVREGNNSAARNATYGELRARAGRVAAAMKARGIVRGDRVVVVGANSIETLVVWLATTWLGAIFSSSSTDMGVKGILQRTVQVDPKLLFMDDATLYNAKTVDLRQNMADVVDGLKRGCPSFLGAVSIQRFEDRSARDISHIPLVETWATFLSSARALATPPPFTRVAFHEPFLICYSSGTTGMPKAIVHSVGGVMINYFKEGRLHEGIGPDSVALQYTTTGWIMYLSNIGVLLFGGRSIAYDGSPFQPDPKILLRIAAEHRVTKLGISPRWMLELAKAGIIPKDVADLSALRGVTSTGMVLSDQLFEWFYSEKGFPAHVQLGNISGGTDIAGCFGLMNPLEPVYVGGTQGPSLGVHVAIYDSLGEDGTKGVEVEDGTPGELVAAAAFPNTPCFFWGDNNSTASTAGKAEAAPVGSKYHSAYFARFRNVWAHGDFCCVHPATGNLFFLGRADGVLNPSGVRFGSAEIYGVMERHFADVVQDSLCVGQRRPGIDEDESVMLFLLMKPGCRFDRALVAKVKERIGQDLSKRHVPRYVFETKEIPTTVNLKKVELPVKQIVSGQTIKASGTLANPQSLEYYYQFAKVEELLGPKEKL</sequence>
<dbReference type="NCBIfam" id="TIGR01217">
    <property type="entry name" value="ac_ac_CoA_syn"/>
    <property type="match status" value="1"/>
</dbReference>
<organism evidence="4 5">
    <name type="scientific">Bombardia bombarda</name>
    <dbReference type="NCBI Taxonomy" id="252184"/>
    <lineage>
        <taxon>Eukaryota</taxon>
        <taxon>Fungi</taxon>
        <taxon>Dikarya</taxon>
        <taxon>Ascomycota</taxon>
        <taxon>Pezizomycotina</taxon>
        <taxon>Sordariomycetes</taxon>
        <taxon>Sordariomycetidae</taxon>
        <taxon>Sordariales</taxon>
        <taxon>Lasiosphaeriaceae</taxon>
        <taxon>Bombardia</taxon>
    </lineage>
</organism>
<comment type="similarity">
    <text evidence="1">Belongs to the ATP-dependent AMP-binding enzyme family.</text>
</comment>
<evidence type="ECO:0000313" key="5">
    <source>
        <dbReference type="Proteomes" id="UP001174934"/>
    </source>
</evidence>
<evidence type="ECO:0000256" key="1">
    <source>
        <dbReference type="ARBA" id="ARBA00006432"/>
    </source>
</evidence>
<dbReference type="PANTHER" id="PTHR42921">
    <property type="entry name" value="ACETOACETYL-COA SYNTHETASE"/>
    <property type="match status" value="1"/>
</dbReference>
<dbReference type="PROSITE" id="PS00455">
    <property type="entry name" value="AMP_BINDING"/>
    <property type="match status" value="1"/>
</dbReference>
<evidence type="ECO:0000259" key="2">
    <source>
        <dbReference type="Pfam" id="PF00501"/>
    </source>
</evidence>
<dbReference type="GO" id="GO:0006629">
    <property type="term" value="P:lipid metabolic process"/>
    <property type="evidence" value="ECO:0007669"/>
    <property type="project" value="InterPro"/>
</dbReference>
<accession>A0AA39WI59</accession>
<feature type="domain" description="Acetyl-coenzyme A synthetase N-terminal" evidence="3">
    <location>
        <begin position="32"/>
        <end position="88"/>
    </location>
</feature>
<gene>
    <name evidence="4" type="ORF">B0T17DRAFT_539389</name>
</gene>